<evidence type="ECO:0000313" key="2">
    <source>
        <dbReference type="Proteomes" id="UP000784880"/>
    </source>
</evidence>
<accession>A0ABS6JFC1</accession>
<reference evidence="1 2" key="1">
    <citation type="submission" date="2021-06" db="EMBL/GenBank/DDBJ databases">
        <title>Bacillus sp. RD4P76, an endophyte from a halophyte.</title>
        <authorList>
            <person name="Sun J.-Q."/>
        </authorList>
    </citation>
    <scope>NUCLEOTIDE SEQUENCE [LARGE SCALE GENOMIC DNA]</scope>
    <source>
        <strain evidence="1 2">CGMCC 1.15917</strain>
    </source>
</reference>
<organism evidence="1 2">
    <name type="scientific">Evansella tamaricis</name>
    <dbReference type="NCBI Taxonomy" id="2069301"/>
    <lineage>
        <taxon>Bacteria</taxon>
        <taxon>Bacillati</taxon>
        <taxon>Bacillota</taxon>
        <taxon>Bacilli</taxon>
        <taxon>Bacillales</taxon>
        <taxon>Bacillaceae</taxon>
        <taxon>Evansella</taxon>
    </lineage>
</organism>
<dbReference type="EMBL" id="JAHQCS010000098">
    <property type="protein sequence ID" value="MBU9712362.1"/>
    <property type="molecule type" value="Genomic_DNA"/>
</dbReference>
<keyword evidence="2" id="KW-1185">Reference proteome</keyword>
<proteinExistence type="predicted"/>
<gene>
    <name evidence="1" type="ORF">KS419_11480</name>
</gene>
<protein>
    <submittedName>
        <fullName evidence="1">Uncharacterized protein</fullName>
    </submittedName>
</protein>
<comment type="caution">
    <text evidence="1">The sequence shown here is derived from an EMBL/GenBank/DDBJ whole genome shotgun (WGS) entry which is preliminary data.</text>
</comment>
<name>A0ABS6JFC1_9BACI</name>
<dbReference type="RefSeq" id="WP_217066549.1">
    <property type="nucleotide sequence ID" value="NZ_JAHQCS010000098.1"/>
</dbReference>
<sequence>MSQNIALVTGAGEQFQTEQDHFTYSLKQGITHYKLGTGEQEDDDTTLPIHWETISHLFKNYDQILLLGCLPTNDKMLQGNGGDLREMIIHLFSIGSIFYKKEVVMLQDGYNDRELNFLKEKRKLPHVRKTKGTVTSIQKIETRKQQSSIEWVNDYVAFLRSLTKGIIQVEQKDHLYFFKVMGLPSPLLTLERITDSASPNMVEISIRGGILNKERFHQKPLGRFWFVLTETHLFTALVHFKPSLPWIIYRLSQGWIHHMVMERFKMKLEKRQIE</sequence>
<dbReference type="Proteomes" id="UP000784880">
    <property type="component" value="Unassembled WGS sequence"/>
</dbReference>
<evidence type="ECO:0000313" key="1">
    <source>
        <dbReference type="EMBL" id="MBU9712362.1"/>
    </source>
</evidence>